<dbReference type="EC" id="3.5.-.-" evidence="3"/>
<dbReference type="InterPro" id="IPR032466">
    <property type="entry name" value="Metal_Hydrolase"/>
</dbReference>
<dbReference type="Gene3D" id="3.20.20.140">
    <property type="entry name" value="Metal-dependent hydrolases"/>
    <property type="match status" value="1"/>
</dbReference>
<keyword evidence="3" id="KW-0378">Hydrolase</keyword>
<dbReference type="InterPro" id="IPR011059">
    <property type="entry name" value="Metal-dep_hydrolase_composite"/>
</dbReference>
<dbReference type="EMBL" id="JBHRSL010000006">
    <property type="protein sequence ID" value="MFC3051965.1"/>
    <property type="molecule type" value="Genomic_DNA"/>
</dbReference>
<dbReference type="InterPro" id="IPR013108">
    <property type="entry name" value="Amidohydro_3"/>
</dbReference>
<reference evidence="4" key="1">
    <citation type="journal article" date="2019" name="Int. J. Syst. Evol. Microbiol.">
        <title>The Global Catalogue of Microorganisms (GCM) 10K type strain sequencing project: providing services to taxonomists for standard genome sequencing and annotation.</title>
        <authorList>
            <consortium name="The Broad Institute Genomics Platform"/>
            <consortium name="The Broad Institute Genome Sequencing Center for Infectious Disease"/>
            <person name="Wu L."/>
            <person name="Ma J."/>
        </authorList>
    </citation>
    <scope>NUCLEOTIDE SEQUENCE [LARGE SCALE GENOMIC DNA]</scope>
    <source>
        <strain evidence="4">KCTC 62164</strain>
    </source>
</reference>
<dbReference type="PANTHER" id="PTHR22642:SF2">
    <property type="entry name" value="PROTEIN LONG AFTER FAR-RED 3"/>
    <property type="match status" value="1"/>
</dbReference>
<dbReference type="PANTHER" id="PTHR22642">
    <property type="entry name" value="IMIDAZOLONEPROPIONASE"/>
    <property type="match status" value="1"/>
</dbReference>
<dbReference type="SUPFAM" id="SSF51338">
    <property type="entry name" value="Composite domain of metallo-dependent hydrolases"/>
    <property type="match status" value="1"/>
</dbReference>
<gene>
    <name evidence="3" type="ORF">ACFOKA_08610</name>
</gene>
<evidence type="ECO:0000259" key="2">
    <source>
        <dbReference type="Pfam" id="PF07969"/>
    </source>
</evidence>
<evidence type="ECO:0000313" key="4">
    <source>
        <dbReference type="Proteomes" id="UP001595444"/>
    </source>
</evidence>
<dbReference type="Pfam" id="PF07969">
    <property type="entry name" value="Amidohydro_3"/>
    <property type="match status" value="1"/>
</dbReference>
<accession>A0ABV7D4V4</accession>
<feature type="chain" id="PRO_5046398262" evidence="1">
    <location>
        <begin position="34"/>
        <end position="581"/>
    </location>
</feature>
<comment type="caution">
    <text evidence="3">The sequence shown here is derived from an EMBL/GenBank/DDBJ whole genome shotgun (WGS) entry which is preliminary data.</text>
</comment>
<proteinExistence type="predicted"/>
<dbReference type="GO" id="GO:0016787">
    <property type="term" value="F:hydrolase activity"/>
    <property type="evidence" value="ECO:0007669"/>
    <property type="project" value="UniProtKB-KW"/>
</dbReference>
<feature type="domain" description="Amidohydrolase 3" evidence="2">
    <location>
        <begin position="83"/>
        <end position="578"/>
    </location>
</feature>
<sequence>MLYKYTISTNTKYLTKAVLALGLALSAAQTAFADTVDSIVINGEIHTMEAAQPIVQAVAVKDGKFIALGTSADIKKLAGPDTEVHDLMGRVALPGLVDAHSHPTDGAIANLFSCKFEFTATADEIASTLTKCVAENPDAGWIIGGRWDSNFFENNDIESPRKWLDQYAGGKAVYFSDDSGHNGWANTKALELVGVTAETKDPAGGTFVREAGSTVPNGLLLEEAQVVMEAALPDWSESQYIAGVKEMARLANRYGITGIKDANAREPILKAYQAVDQSGALTLRVAALVSTPYGHREVPLDYNRIEKLSSKYASPLVDTRFVKIFDDGVPTVSRTAAMLDPYLPDENFPDNYRGMLHVGEDILVTDVSELEKRGFTVKIHTAGDRSVHVALNAIEKAHAISGRSDLRHELAHAGYMTTDDIKRFKSLNVVADLSPYLWHPSPIIFSIETALGKERADRYWPIKDLLAAGAPVLAGSDWPAAVPSLNPWIGIEAMVTRRDPYGKTPGALWPEQAISLEQALEIFTIDGAKALRKDDVTGSIKVGKSADMIVLDHNIFKTPAEDIAETKVELVLFQGKVVLEK</sequence>
<dbReference type="Gene3D" id="3.10.310.70">
    <property type="match status" value="1"/>
</dbReference>
<evidence type="ECO:0000313" key="3">
    <source>
        <dbReference type="EMBL" id="MFC3051965.1"/>
    </source>
</evidence>
<organism evidence="3 4">
    <name type="scientific">Kordiimonas pumila</name>
    <dbReference type="NCBI Taxonomy" id="2161677"/>
    <lineage>
        <taxon>Bacteria</taxon>
        <taxon>Pseudomonadati</taxon>
        <taxon>Pseudomonadota</taxon>
        <taxon>Alphaproteobacteria</taxon>
        <taxon>Kordiimonadales</taxon>
        <taxon>Kordiimonadaceae</taxon>
        <taxon>Kordiimonas</taxon>
    </lineage>
</organism>
<dbReference type="RefSeq" id="WP_194215381.1">
    <property type="nucleotide sequence ID" value="NZ_CP061205.1"/>
</dbReference>
<dbReference type="SUPFAM" id="SSF51556">
    <property type="entry name" value="Metallo-dependent hydrolases"/>
    <property type="match status" value="1"/>
</dbReference>
<dbReference type="InterPro" id="IPR033932">
    <property type="entry name" value="YtcJ-like"/>
</dbReference>
<protein>
    <submittedName>
        <fullName evidence="3">Amidohydrolase</fullName>
        <ecNumber evidence="3">3.5.-.-</ecNumber>
    </submittedName>
</protein>
<keyword evidence="1" id="KW-0732">Signal</keyword>
<keyword evidence="4" id="KW-1185">Reference proteome</keyword>
<evidence type="ECO:0000256" key="1">
    <source>
        <dbReference type="SAM" id="SignalP"/>
    </source>
</evidence>
<name>A0ABV7D4V4_9PROT</name>
<dbReference type="Gene3D" id="2.30.40.10">
    <property type="entry name" value="Urease, subunit C, domain 1"/>
    <property type="match status" value="1"/>
</dbReference>
<dbReference type="Proteomes" id="UP001595444">
    <property type="component" value="Unassembled WGS sequence"/>
</dbReference>
<dbReference type="CDD" id="cd01300">
    <property type="entry name" value="YtcJ_like"/>
    <property type="match status" value="1"/>
</dbReference>
<feature type="signal peptide" evidence="1">
    <location>
        <begin position="1"/>
        <end position="33"/>
    </location>
</feature>